<sequence length="320" mass="32193">MARIPRKLAGIGAADLSDAAEFDAYVGPSRELTVDPVRGILALHDGATAGGRRFLTGQTALAAATVRVVDTTGLSIATSYDAGDAIDGVTLQAGDLILRAMGGSGGDLTNGIYVVQPSGAAPRASGFSTYNAHCGVLVTVQEGTLGAATTWLCLSHKGGILGVTAIAFGNQNIDPATDTVEGLIRKATIAEALAGLSNEGAITPMVLAGLLKVVRTTMSDDTAILVGTQVGRSGFGLLVCHDAGFSAIFAWDSSPAVSIEKIAGGANSAASMTFTAGAQWSGTTGTDGKFNVGINSFGTVISIENRLGNAVAVTMYLLGA</sequence>
<protein>
    <submittedName>
        <fullName evidence="1">Uncharacterized protein</fullName>
    </submittedName>
</protein>
<dbReference type="Proteomes" id="UP000290767">
    <property type="component" value="Unassembled WGS sequence"/>
</dbReference>
<evidence type="ECO:0000313" key="2">
    <source>
        <dbReference type="Proteomes" id="UP000290767"/>
    </source>
</evidence>
<organism evidence="1 2">
    <name type="scientific">Rhizobium leguminosarum</name>
    <dbReference type="NCBI Taxonomy" id="384"/>
    <lineage>
        <taxon>Bacteria</taxon>
        <taxon>Pseudomonadati</taxon>
        <taxon>Pseudomonadota</taxon>
        <taxon>Alphaproteobacteria</taxon>
        <taxon>Hyphomicrobiales</taxon>
        <taxon>Rhizobiaceae</taxon>
        <taxon>Rhizobium/Agrobacterium group</taxon>
        <taxon>Rhizobium</taxon>
    </lineage>
</organism>
<comment type="caution">
    <text evidence="1">The sequence shown here is derived from an EMBL/GenBank/DDBJ whole genome shotgun (WGS) entry which is preliminary data.</text>
</comment>
<name>A0A4Q1UBL0_RHILE</name>
<proteinExistence type="predicted"/>
<reference evidence="1 2" key="1">
    <citation type="submission" date="2017-03" db="EMBL/GenBank/DDBJ databases">
        <authorList>
            <person name="Safronova V.I."/>
            <person name="Sazanova A.L."/>
            <person name="Chirak E.R."/>
        </authorList>
    </citation>
    <scope>NUCLEOTIDE SEQUENCE [LARGE SCALE GENOMIC DNA]</scope>
    <source>
        <strain evidence="1 2">Tri-43</strain>
    </source>
</reference>
<evidence type="ECO:0000313" key="1">
    <source>
        <dbReference type="EMBL" id="RXT29374.1"/>
    </source>
</evidence>
<accession>A0A4Q1UBL0</accession>
<dbReference type="Gene3D" id="2.10.10.30">
    <property type="match status" value="1"/>
</dbReference>
<dbReference type="EMBL" id="MZMU01000003">
    <property type="protein sequence ID" value="RXT29374.1"/>
    <property type="molecule type" value="Genomic_DNA"/>
</dbReference>
<dbReference type="AlphaFoldDB" id="A0A4Q1UBL0"/>
<dbReference type="RefSeq" id="WP_129418818.1">
    <property type="nucleotide sequence ID" value="NZ_MZMU01000003.1"/>
</dbReference>
<gene>
    <name evidence="1" type="ORF">B5P46_11885</name>
</gene>